<evidence type="ECO:0000256" key="1">
    <source>
        <dbReference type="ARBA" id="ARBA00004370"/>
    </source>
</evidence>
<feature type="region of interest" description="Disordered" evidence="5">
    <location>
        <begin position="353"/>
        <end position="390"/>
    </location>
</feature>
<comment type="subcellular location">
    <subcellularLocation>
        <location evidence="1">Membrane</location>
    </subcellularLocation>
</comment>
<feature type="transmembrane region" description="Helical" evidence="6">
    <location>
        <begin position="526"/>
        <end position="546"/>
    </location>
</feature>
<name>A0A0C9S5J4_9CONI</name>
<feature type="compositionally biased region" description="Basic and acidic residues" evidence="5">
    <location>
        <begin position="285"/>
        <end position="305"/>
    </location>
</feature>
<keyword evidence="3 6" id="KW-1133">Transmembrane helix</keyword>
<dbReference type="GO" id="GO:0016020">
    <property type="term" value="C:membrane"/>
    <property type="evidence" value="ECO:0007669"/>
    <property type="project" value="UniProtKB-SubCell"/>
</dbReference>
<feature type="compositionally biased region" description="Basic and acidic residues" evidence="5">
    <location>
        <begin position="359"/>
        <end position="374"/>
    </location>
</feature>
<dbReference type="PANTHER" id="PTHR47652">
    <property type="entry name" value="MITOCHONDRIAL IMPORT INNER MEMBRANE TRANSLOCASE SUBUNIT TIM44"/>
    <property type="match status" value="1"/>
</dbReference>
<feature type="signal peptide" evidence="7">
    <location>
        <begin position="1"/>
        <end position="17"/>
    </location>
</feature>
<dbReference type="Pfam" id="PF13664">
    <property type="entry name" value="DUF4149"/>
    <property type="match status" value="1"/>
</dbReference>
<evidence type="ECO:0000256" key="4">
    <source>
        <dbReference type="ARBA" id="ARBA00023136"/>
    </source>
</evidence>
<evidence type="ECO:0000256" key="7">
    <source>
        <dbReference type="SAM" id="SignalP"/>
    </source>
</evidence>
<protein>
    <submittedName>
        <fullName evidence="9">TSA: Wollemia nobilis Ref_Wollemi_Transcript_18999_2255 transcribed RNA sequence</fullName>
    </submittedName>
</protein>
<evidence type="ECO:0000313" key="9">
    <source>
        <dbReference type="EMBL" id="JAG86113.1"/>
    </source>
</evidence>
<organism evidence="9">
    <name type="scientific">Wollemia nobilis</name>
    <dbReference type="NCBI Taxonomy" id="56998"/>
    <lineage>
        <taxon>Eukaryota</taxon>
        <taxon>Viridiplantae</taxon>
        <taxon>Streptophyta</taxon>
        <taxon>Embryophyta</taxon>
        <taxon>Tracheophyta</taxon>
        <taxon>Spermatophyta</taxon>
        <taxon>Pinopsida</taxon>
        <taxon>Pinidae</taxon>
        <taxon>Conifers II</taxon>
        <taxon>Araucariales</taxon>
        <taxon>Araucariaceae</taxon>
        <taxon>Wollemia</taxon>
    </lineage>
</organism>
<keyword evidence="4 6" id="KW-0472">Membrane</keyword>
<evidence type="ECO:0000256" key="5">
    <source>
        <dbReference type="SAM" id="MobiDB-lite"/>
    </source>
</evidence>
<dbReference type="PANTHER" id="PTHR47652:SF3">
    <property type="entry name" value="MITOCHONDRIAL IMPORT INNER MEMBRANE TRANSLOCASE SUBUNIT TIM44"/>
    <property type="match status" value="1"/>
</dbReference>
<dbReference type="Gene3D" id="1.20.120.20">
    <property type="entry name" value="Apolipoprotein"/>
    <property type="match status" value="1"/>
</dbReference>
<dbReference type="EMBL" id="GCHU01018876">
    <property type="protein sequence ID" value="JAG86113.1"/>
    <property type="molecule type" value="Transcribed_RNA"/>
</dbReference>
<dbReference type="InterPro" id="IPR025423">
    <property type="entry name" value="TMEM205-like"/>
</dbReference>
<reference evidence="9" key="1">
    <citation type="submission" date="2015-02" db="EMBL/GenBank/DDBJ databases">
        <title>A transcriptome of Wollemia nobilis - a relic of Gondwana.</title>
        <authorList>
            <person name="Chia J.Y."/>
            <person name="Leong Y.S."/>
            <person name="Abdul Karim S."/>
            <person name="Wan Azmi N."/>
            <person name="Hercus R."/>
            <person name="Croft L."/>
        </authorList>
    </citation>
    <scope>NUCLEOTIDE SEQUENCE</scope>
    <source>
        <strain evidence="9">MaeBrown</strain>
        <tissue evidence="9">Leaf</tissue>
    </source>
</reference>
<evidence type="ECO:0000259" key="8">
    <source>
        <dbReference type="Pfam" id="PF13664"/>
    </source>
</evidence>
<keyword evidence="7" id="KW-0732">Signal</keyword>
<accession>A0A0C9S5J4</accession>
<dbReference type="Gene3D" id="1.10.287.700">
    <property type="entry name" value="Helix hairpin bin"/>
    <property type="match status" value="1"/>
</dbReference>
<dbReference type="AlphaFoldDB" id="A0A0C9S5J4"/>
<evidence type="ECO:0000256" key="2">
    <source>
        <dbReference type="ARBA" id="ARBA00022692"/>
    </source>
</evidence>
<feature type="transmembrane region" description="Helical" evidence="6">
    <location>
        <begin position="567"/>
        <end position="585"/>
    </location>
</feature>
<sequence>MLNVVSLSLLLVSLVTAGVFSPEPLSKSEEPKVLVREGHRVFMVEYEREGVLDAAKKGTRDAIHTAADYAKATGENIRYGASHVGDKAEVAGDKAIHVIKSGADKTKDAVKSMADKGSHAVKDKASAVLHHGGGEKESSADERLKQQERRGHMYETVNEKLSEAMDSVKDVAAGTEERARDRYHEAVSHLPNVGQSIVNKETAEEYGLYGDSKHEPAKENGPLKSTEDYVHKVGEILRDGTQKLSDVAGTEKVRDLKDDAGENYRGKVDSAKGRTKNLYGSAKDTASEKIKESGEALSRDSHAAMDKADEAYGSAKRKLSGSKDKIKEVTAETYDSASGKVADTGEKIKERAAQTYDSAKGKAPDAGEKVKESTEEAYNSTKGKISGTGEKIKETAGQTYGSVKDFVIDPVGRDGRDVRIQRALRHAGDAAMEKFRQALDEVYSMSNGGNSLPEVGMKAEKKTISLLSEDAKDAAANIEGAGSLTADFVKDAATNLSTGSSKGPRLMVARFKRLTSNESIKTGMGMLHMLAFSTIYGSSVWVNFLAGHVLASAIPRQQFGFIQSKIYPVYFKTMACGLSTCLLSHGGIHPWKWTGKISRWQEYNLFFSLLLTLVNLFFLEPLATKAMFEKLRIEKEEGRGTGVVETRDCGHRPNTQHEDALKCKMVTVNRKLIFLHRLSSAVNMLTLTSLTWHLVYLSCYIKS</sequence>
<feature type="transmembrane region" description="Helical" evidence="6">
    <location>
        <begin position="674"/>
        <end position="695"/>
    </location>
</feature>
<evidence type="ECO:0000256" key="6">
    <source>
        <dbReference type="SAM" id="Phobius"/>
    </source>
</evidence>
<keyword evidence="2 6" id="KW-0812">Transmembrane</keyword>
<feature type="domain" description="TMEM205-like" evidence="8">
    <location>
        <begin position="530"/>
        <end position="630"/>
    </location>
</feature>
<feature type="chain" id="PRO_5002202630" evidence="7">
    <location>
        <begin position="18"/>
        <end position="703"/>
    </location>
</feature>
<feature type="transmembrane region" description="Helical" evidence="6">
    <location>
        <begin position="605"/>
        <end position="623"/>
    </location>
</feature>
<feature type="region of interest" description="Disordered" evidence="5">
    <location>
        <begin position="275"/>
        <end position="305"/>
    </location>
</feature>
<evidence type="ECO:0000256" key="3">
    <source>
        <dbReference type="ARBA" id="ARBA00022989"/>
    </source>
</evidence>
<dbReference type="SUPFAM" id="SSF58113">
    <property type="entry name" value="Apolipoprotein A-I"/>
    <property type="match status" value="1"/>
</dbReference>
<proteinExistence type="predicted"/>